<keyword evidence="1" id="KW-0812">Transmembrane</keyword>
<comment type="caution">
    <text evidence="2">The sequence shown here is derived from an EMBL/GenBank/DDBJ whole genome shotgun (WGS) entry which is preliminary data.</text>
</comment>
<dbReference type="Proteomes" id="UP000051297">
    <property type="component" value="Unassembled WGS sequence"/>
</dbReference>
<organism evidence="2 3">
    <name type="scientific">candidate division WWE3 bacterium CSP1-7</name>
    <dbReference type="NCBI Taxonomy" id="1576480"/>
    <lineage>
        <taxon>Bacteria</taxon>
        <taxon>Katanobacteria</taxon>
    </lineage>
</organism>
<gene>
    <name evidence="2" type="ORF">XU08_C0002G0017</name>
</gene>
<protein>
    <submittedName>
        <fullName evidence="2">Uncharacterized protein</fullName>
    </submittedName>
</protein>
<evidence type="ECO:0000256" key="1">
    <source>
        <dbReference type="SAM" id="Phobius"/>
    </source>
</evidence>
<feature type="transmembrane region" description="Helical" evidence="1">
    <location>
        <begin position="6"/>
        <end position="30"/>
    </location>
</feature>
<keyword evidence="1" id="KW-0472">Membrane</keyword>
<sequence length="248" mass="27594">MVRNRLGRSALVALVVLLGLAGYLSYFFLYNSLKYSGLMKDFSAADAVQTYYFNTSTAASEKSISEENLVEIAPNFVEERQVIVAFSTGEFYELLMNDANTGEYLTKGVVMKVVSKNSLGLAKSFDVVLQVTDPEDPQKPVTPAFVGYANKFEEEDRRIELSRLFSIDEIKNLFPRGSKWVFVPLGSSDFLSGGYQKYAYLASRYQGSDYPEVQSYISGGLIGSTSRPVLLFDLLDFNSAVDNLNAKK</sequence>
<name>A0A0T5ZXJ3_UNCKA</name>
<reference evidence="2 3" key="1">
    <citation type="submission" date="2015-05" db="EMBL/GenBank/DDBJ databases">
        <title>Critical biogeochemical functions in the subsurface are associated with bacteria from new phyla and little studied lineages.</title>
        <authorList>
            <person name="Hug L.A."/>
            <person name="Thomas B.C."/>
            <person name="Sharon I."/>
            <person name="Brown C.T."/>
            <person name="Sharma R."/>
            <person name="Hettich R.L."/>
            <person name="Wilkins M.J."/>
            <person name="Williams K.H."/>
            <person name="Singh A."/>
            <person name="Banfield J.F."/>
        </authorList>
    </citation>
    <scope>NUCLEOTIDE SEQUENCE [LARGE SCALE GENOMIC DNA]</scope>
    <source>
        <strain evidence="2">CSP1-7</strain>
    </source>
</reference>
<keyword evidence="1" id="KW-1133">Transmembrane helix</keyword>
<dbReference type="STRING" id="1576480.XU08_C0002G0017"/>
<accession>A0A0T5ZXJ3</accession>
<evidence type="ECO:0000313" key="2">
    <source>
        <dbReference type="EMBL" id="KRT67479.1"/>
    </source>
</evidence>
<dbReference type="AlphaFoldDB" id="A0A0T5ZXJ3"/>
<proteinExistence type="predicted"/>
<evidence type="ECO:0000313" key="3">
    <source>
        <dbReference type="Proteomes" id="UP000051297"/>
    </source>
</evidence>
<dbReference type="EMBL" id="LDXK01000002">
    <property type="protein sequence ID" value="KRT67479.1"/>
    <property type="molecule type" value="Genomic_DNA"/>
</dbReference>